<dbReference type="InterPro" id="IPR038718">
    <property type="entry name" value="SNF2-like_sf"/>
</dbReference>
<feature type="compositionally biased region" description="Acidic residues" evidence="10">
    <location>
        <begin position="960"/>
        <end position="970"/>
    </location>
</feature>
<feature type="compositionally biased region" description="Acidic residues" evidence="10">
    <location>
        <begin position="1029"/>
        <end position="1042"/>
    </location>
</feature>
<protein>
    <submittedName>
        <fullName evidence="13">AAEL010502-PA</fullName>
    </submittedName>
</protein>
<accession>Q16ST2</accession>
<comment type="similarity">
    <text evidence="2">Belongs to the SNF2/RAD54 helicase family.</text>
</comment>
<dbReference type="VEuPathDB" id="VectorBase:AAEL010502"/>
<feature type="compositionally biased region" description="Acidic residues" evidence="10">
    <location>
        <begin position="860"/>
        <end position="870"/>
    </location>
</feature>
<dbReference type="PhylomeDB" id="Q16ST2"/>
<evidence type="ECO:0000313" key="13">
    <source>
        <dbReference type="EMBL" id="EAT37528.1"/>
    </source>
</evidence>
<dbReference type="HOGENOM" id="CLU_226551_0_0_1"/>
<feature type="compositionally biased region" description="Basic and acidic residues" evidence="10">
    <location>
        <begin position="745"/>
        <end position="754"/>
    </location>
</feature>
<dbReference type="GO" id="GO:0005524">
    <property type="term" value="F:ATP binding"/>
    <property type="evidence" value="ECO:0007669"/>
    <property type="project" value="UniProtKB-KW"/>
</dbReference>
<feature type="region of interest" description="Disordered" evidence="10">
    <location>
        <begin position="1749"/>
        <end position="1768"/>
    </location>
</feature>
<evidence type="ECO:0000256" key="3">
    <source>
        <dbReference type="ARBA" id="ARBA00022741"/>
    </source>
</evidence>
<feature type="compositionally biased region" description="Basic and acidic residues" evidence="10">
    <location>
        <begin position="832"/>
        <end position="859"/>
    </location>
</feature>
<feature type="region of interest" description="Disordered" evidence="10">
    <location>
        <begin position="686"/>
        <end position="876"/>
    </location>
</feature>
<dbReference type="PROSITE" id="PS51194">
    <property type="entry name" value="HELICASE_CTER"/>
    <property type="match status" value="1"/>
</dbReference>
<feature type="compositionally biased region" description="Basic and acidic residues" evidence="10">
    <location>
        <begin position="1161"/>
        <end position="1185"/>
    </location>
</feature>
<feature type="region of interest" description="Disordered" evidence="10">
    <location>
        <begin position="1020"/>
        <end position="1091"/>
    </location>
</feature>
<feature type="compositionally biased region" description="Polar residues" evidence="10">
    <location>
        <begin position="1046"/>
        <end position="1063"/>
    </location>
</feature>
<feature type="region of interest" description="Disordered" evidence="10">
    <location>
        <begin position="1105"/>
        <end position="1193"/>
    </location>
</feature>
<dbReference type="GO" id="GO:0005634">
    <property type="term" value="C:nucleus"/>
    <property type="evidence" value="ECO:0007669"/>
    <property type="project" value="UniProtKB-SubCell"/>
</dbReference>
<organism evidence="13 14">
    <name type="scientific">Aedes aegypti</name>
    <name type="common">Yellowfever mosquito</name>
    <name type="synonym">Culex aegypti</name>
    <dbReference type="NCBI Taxonomy" id="7159"/>
    <lineage>
        <taxon>Eukaryota</taxon>
        <taxon>Metazoa</taxon>
        <taxon>Ecdysozoa</taxon>
        <taxon>Arthropoda</taxon>
        <taxon>Hexapoda</taxon>
        <taxon>Insecta</taxon>
        <taxon>Pterygota</taxon>
        <taxon>Neoptera</taxon>
        <taxon>Endopterygota</taxon>
        <taxon>Diptera</taxon>
        <taxon>Nematocera</taxon>
        <taxon>Culicoidea</taxon>
        <taxon>Culicidae</taxon>
        <taxon>Culicinae</taxon>
        <taxon>Aedini</taxon>
        <taxon>Aedes</taxon>
        <taxon>Stegomyia</taxon>
    </lineage>
</organism>
<dbReference type="InterPro" id="IPR000330">
    <property type="entry name" value="SNF2_N"/>
</dbReference>
<dbReference type="InterPro" id="IPR001650">
    <property type="entry name" value="Helicase_C-like"/>
</dbReference>
<feature type="region of interest" description="Disordered" evidence="10">
    <location>
        <begin position="2461"/>
        <end position="2585"/>
    </location>
</feature>
<feature type="compositionally biased region" description="Basic and acidic residues" evidence="10">
    <location>
        <begin position="1137"/>
        <end position="1148"/>
    </location>
</feature>
<evidence type="ECO:0000256" key="5">
    <source>
        <dbReference type="ARBA" id="ARBA00022806"/>
    </source>
</evidence>
<evidence type="ECO:0000256" key="6">
    <source>
        <dbReference type="ARBA" id="ARBA00022840"/>
    </source>
</evidence>
<feature type="compositionally biased region" description="Low complexity" evidence="10">
    <location>
        <begin position="2604"/>
        <end position="2619"/>
    </location>
</feature>
<evidence type="ECO:0000256" key="7">
    <source>
        <dbReference type="ARBA" id="ARBA00023125"/>
    </source>
</evidence>
<feature type="coiled-coil region" evidence="9">
    <location>
        <begin position="579"/>
        <end position="606"/>
    </location>
</feature>
<dbReference type="eggNOG" id="KOG1015">
    <property type="taxonomic scope" value="Eukaryota"/>
</dbReference>
<dbReference type="SMART" id="SM00490">
    <property type="entry name" value="HELICc"/>
    <property type="match status" value="1"/>
</dbReference>
<evidence type="ECO:0000256" key="1">
    <source>
        <dbReference type="ARBA" id="ARBA00004123"/>
    </source>
</evidence>
<dbReference type="SUPFAM" id="SSF52540">
    <property type="entry name" value="P-loop containing nucleoside triphosphate hydrolases"/>
    <property type="match status" value="2"/>
</dbReference>
<feature type="compositionally biased region" description="Acidic residues" evidence="10">
    <location>
        <begin position="1296"/>
        <end position="1308"/>
    </location>
</feature>
<feature type="compositionally biased region" description="Polar residues" evidence="10">
    <location>
        <begin position="2259"/>
        <end position="2268"/>
    </location>
</feature>
<dbReference type="Pfam" id="PF00271">
    <property type="entry name" value="Helicase_C"/>
    <property type="match status" value="1"/>
</dbReference>
<keyword evidence="7" id="KW-0238">DNA-binding</keyword>
<feature type="compositionally biased region" description="Basic and acidic residues" evidence="10">
    <location>
        <begin position="344"/>
        <end position="358"/>
    </location>
</feature>
<dbReference type="STRING" id="7159.Q16ST2"/>
<feature type="compositionally biased region" description="Acidic residues" evidence="10">
    <location>
        <begin position="1759"/>
        <end position="1768"/>
    </location>
</feature>
<dbReference type="CDD" id="cd18793">
    <property type="entry name" value="SF2_C_SNF"/>
    <property type="match status" value="1"/>
</dbReference>
<evidence type="ECO:0000256" key="8">
    <source>
        <dbReference type="ARBA" id="ARBA00023242"/>
    </source>
</evidence>
<dbReference type="InterPro" id="IPR014001">
    <property type="entry name" value="Helicase_ATP-bd"/>
</dbReference>
<feature type="compositionally biased region" description="Basic and acidic residues" evidence="10">
    <location>
        <begin position="264"/>
        <end position="280"/>
    </location>
</feature>
<name>Q16ST2_AEDAE</name>
<feature type="compositionally biased region" description="Low complexity" evidence="10">
    <location>
        <begin position="2505"/>
        <end position="2517"/>
    </location>
</feature>
<keyword evidence="4" id="KW-0378">Hydrolase</keyword>
<feature type="compositionally biased region" description="Acidic residues" evidence="10">
    <location>
        <begin position="714"/>
        <end position="729"/>
    </location>
</feature>
<feature type="region of interest" description="Disordered" evidence="10">
    <location>
        <begin position="2281"/>
        <end position="2392"/>
    </location>
</feature>
<dbReference type="PANTHER" id="PTHR45797:SF3">
    <property type="entry name" value="TRANSCRIPTIONAL REGULATOR ATRX HOMOLOG"/>
    <property type="match status" value="1"/>
</dbReference>
<dbReference type="InterPro" id="IPR027417">
    <property type="entry name" value="P-loop_NTPase"/>
</dbReference>
<feature type="region of interest" description="Disordered" evidence="10">
    <location>
        <begin position="344"/>
        <end position="525"/>
    </location>
</feature>
<feature type="compositionally biased region" description="Low complexity" evidence="10">
    <location>
        <begin position="695"/>
        <end position="704"/>
    </location>
</feature>
<dbReference type="GO" id="GO:0004386">
    <property type="term" value="F:helicase activity"/>
    <property type="evidence" value="ECO:0007669"/>
    <property type="project" value="UniProtKB-KW"/>
</dbReference>
<dbReference type="KEGG" id="aag:5573451"/>
<feature type="compositionally biased region" description="Polar residues" evidence="10">
    <location>
        <begin position="406"/>
        <end position="418"/>
    </location>
</feature>
<keyword evidence="8" id="KW-0539">Nucleus</keyword>
<dbReference type="OMA" id="LNHESED"/>
<feature type="domain" description="Helicase C-terminal" evidence="12">
    <location>
        <begin position="1803"/>
        <end position="1985"/>
    </location>
</feature>
<reference evidence="13" key="1">
    <citation type="submission" date="2005-10" db="EMBL/GenBank/DDBJ databases">
        <authorList>
            <person name="Loftus B.J."/>
            <person name="Nene V.M."/>
            <person name="Hannick L.I."/>
            <person name="Bidwell S."/>
            <person name="Haas B."/>
            <person name="Amedeo P."/>
            <person name="Orvis J."/>
            <person name="Wortman J.R."/>
            <person name="White O.R."/>
            <person name="Salzberg S."/>
            <person name="Shumway M."/>
            <person name="Koo H."/>
            <person name="Zhao Y."/>
            <person name="Holmes M."/>
            <person name="Miller J."/>
            <person name="Schatz M."/>
            <person name="Pop M."/>
            <person name="Pai G."/>
            <person name="Utterback T."/>
            <person name="Rogers Y.-H."/>
            <person name="Kravitz S."/>
            <person name="Fraser C.M."/>
        </authorList>
    </citation>
    <scope>NUCLEOTIDE SEQUENCE</scope>
    <source>
        <strain evidence="13">Liverpool</strain>
    </source>
</reference>
<comment type="subcellular location">
    <subcellularLocation>
        <location evidence="1">Nucleus</location>
    </subcellularLocation>
</comment>
<sequence length="2905" mass="320861">MLRYKAYSFEGSPVRKFQESNFFFFFNRATAVEEPDLFNGLEITEMDEMNLESSDEYVFIPSDNENDDDNGSGTHASVISQSVIQPRNASEPLETMVCEIAETIGPTASVERMDTAGDQLLAQIDLGKELMKSIGDAHVMDGEIRIVKRIDLTAEDDTLKQQEDQRFTVSYDFNLDMQQLLSIQQAEDFSPDIAIKEEIEIEEAVVNLPDDEEAGSSTEQMDLIHHDEHNLGSEVITLDSDAAESENEEDNVLLTLLEQSPLPIKEERPDDDKTSVENDHAYSSQTEQNATNVGKPDDTMQSFMDISQKLLKETDDCIADKDQTLKSIADIEEQLKQLKEKLLAKEKPVEQENDNHEMAEEEVPPPTEPDNEVTIPTEAPSRKESTETDALSLELSENCSERLECNSVSDLAGSTNSETSDKGNDIPSSEQPVVEVTSAEAVEKQLEDNVTEAVPNELSPNDAEPLEQVDQRDTDDLSNNLSPNASEPMEHEAPMGTEEEPCLQQTDQEQETLHQTDQEQETLEQLETVPVVDETISEEMQLIDDNGNKTADSEVIPPNRKSLEFDNVEDLIAYGELYTEQCEKILDMLNNNRRALSEEDEEQETSNANKEECSKVEQYMASLTSTIQRLSLKLSSNEATVGRQSAAASNLVDVSVQTEKIKRPAVNAKALNEKYKKRLLSSLEAEALEKDSSDSDSGSTSSSSDGDDRSSDVANEEAYGDDDDDEDEAAFERRQNRRKTKRLREKLAEEKAASEQEESDEDNVQPSKKRSARRLGSTDSSISKEASVVQPTDEGDEIPVKNEPYTEMDSEPQSIAALETMDDNNDETSTTIKHESSLEIAQSEDKIEQADDNDDSSKEENEDVGADDQSDSGLLNDVLGEVDDILLDVNDILPAAEGVVQDYLVEEEVRTEQTEEHKEQERDGDIKRKAKRSGKKIDSEEEAESGSEQEEGEKSKAPEDMTESELEEYYDNLRDKEIDKLCNLTNLEVARNAYPQKPQEVKKKPVLVKKKERVMDDILNNVELNHESEDSESDTEIVETEEQFLQKCNENMKNQLLNQLSSSDTDHDSGSEDSAAEALKQDENYDSDDSAGSILMEKFLKSLDKDHELSGEDEAQNDDSKVNEDADSSTLTEEVDMDKTKKSEKDFIDDSDMPEADNEEAMEKMKSQLKSGERKKVDSAVKEKSTGASKTATIDPIDKQLFSKKMFREVDETLRKDREQDIFSKENGSLADRSDQIGSDDSDVELLDVSMFQPKRKLKEKKLEDFDFSATAKRTAPQAKKPSAKDGDCISLSSESEAEVEETNETDEKENKQRKIRTMLTQDQLADETKSAQKDEEIRISRLKKKNENLKKFLTTFKPGSEESHLVLDYDAKVGKAICVHPDIVKLLKPHQKEGVRFMYDNTYGSVEYINKNPGSGCILAHCMGLGKTLQLITLLHTVMRYPQLKTKRVLVICPKSTVMNWSDEIQHWLGALKSGPRLKVFYFPDNSDVNDKLKVLSDWYSSTANRCGCMLIGYEAFRILVNYEKRKRTPSNILAAKAAFVKKKVDEYLLNPGADLVICDEGHQIKNKKSAISGAVSQIKTKRRIVLTGTPIQNNLKEYYCMVNFIKPSFLGSDREFANLYANPIKNGQHKDSDSRAIKIMKQRSYVLHNKLSRFVQRREAGVLKEFLPEKFEYVLFVPLTPVQEKMYEVFLQMNEYTTPAGEPISDAAKGKKFKLLADYTSLRKIWTHPKVLEKAWETAVQEKNKRDARFRLTSTPDSDDDRPDDYNDISSGALSVTNDWWRKHLEANDLESLYPSGKLRIMFEILKQCQERGEKCLIFSAFVAVLNVVEHFMTKIHNREKESMADVYGYSTFKGPWEPGKDYYRLDGKTQKNLRHRMITSFNDPSNKRTKCFLISAKAGGQGINLIGANRVIILDTSWNPSNDQQNIFRIFRLGQKKKCFVYRLLAMGTMEEKVYSRSVTKQAMSFRVVDEQQIDRHYSFSELAELYNLSKVADQVREVPILPADDVLASLLRNHPDCVFKYHEHDSLLENKPEQDLSEEDKREAWAAYEREIQNNEKPSYLGNMNMMPNFMSSMFPGGTGAGIGPYPPLSYSGLSGTLADMYRSDFGYGSGMNRLMYPYGNQPYPMVNDPSYSSIMGKSPYQNFALPSASSTSLPDFALPGAMNGQGSSGTTNYNSTVALQSLLDLYAKSMSSAMSSSTITTATATSVSPSTSTTSAGVSAYNALSSLKQFNGFPPGGSIPTPHSSPQLGPPKTPSQSPGSATGNAALINMLNEQPMPMSSAASSGPFSHLKTPLPAPSVHIPRSMPSALTSTSSTTSSPVLSTSAAITTSSLTPTLNVPQPSSRLNLHKPSDRSKANQNAQPIPLTTTVVASDDDDVDDDGIPRPHIIVRDPLSINSSKSQQEQDKIVKKINMGIVYPEEKKKDQSKDIMLSAKSITTLAKPTIAVKNVESMKAIPTASTGGKTSSPVSVMSRVSSSGIKPIRGSPVQPSSLVANPKPQPSRQLQQQSQHPLARTLLSGSSPTLSNKQQSPHPRQQVPVITSAKSLQLSSPNLTAGTSTQSSRASPSSNASPGTTNSNMPRGAIAAQQLRELQQRMSLNSSNSSNSSPSSNNPNHLVVAKTKKAGTLPIPANQRQASSKPSPGAHPVGIFASPAATLLANQKQNKPQPGNSSPAVVGRGPSKSSLSDSVSITKITSAGQRIAMTSPSLLSSSSSAANTTASSTMSMNPSALGASLGRKQDLVITKTTPGSATVRKVLPGPNMIVKAHSGLPNATAKRNFPTMSPTMKSSGAAQLMQSISNATSSGGTGTSLPGGLTTTNSITVRKRKAPEPNLIDSLKAKNSSITISEVRSAYQPPAPKKPHQGLPVQAQKRFGSGITITPRKPTPQQQPQNILEVVEIE</sequence>
<dbReference type="EMBL" id="CH477666">
    <property type="protein sequence ID" value="EAT37528.1"/>
    <property type="molecule type" value="Genomic_DNA"/>
</dbReference>
<evidence type="ECO:0000256" key="10">
    <source>
        <dbReference type="SAM" id="MobiDB-lite"/>
    </source>
</evidence>
<feature type="region of interest" description="Disordered" evidence="10">
    <location>
        <begin position="1263"/>
        <end position="1314"/>
    </location>
</feature>
<feature type="region of interest" description="Disordered" evidence="10">
    <location>
        <begin position="256"/>
        <end position="300"/>
    </location>
</feature>
<feature type="region of interest" description="Disordered" evidence="10">
    <location>
        <begin position="1219"/>
        <end position="1242"/>
    </location>
</feature>
<evidence type="ECO:0000256" key="4">
    <source>
        <dbReference type="ARBA" id="ARBA00022801"/>
    </source>
</evidence>
<proteinExistence type="inferred from homology"/>
<feature type="region of interest" description="Disordered" evidence="10">
    <location>
        <begin position="908"/>
        <end position="971"/>
    </location>
</feature>
<feature type="compositionally biased region" description="Polar residues" evidence="10">
    <location>
        <begin position="281"/>
        <end position="292"/>
    </location>
</feature>
<dbReference type="GO" id="GO:0003677">
    <property type="term" value="F:DNA binding"/>
    <property type="evidence" value="ECO:0007669"/>
    <property type="project" value="UniProtKB-KW"/>
</dbReference>
<reference evidence="13" key="2">
    <citation type="journal article" date="2007" name="Science">
        <title>Genome sequence of Aedes aegypti, a major arbovirus vector.</title>
        <authorList>
            <person name="Nene V."/>
            <person name="Wortman J.R."/>
            <person name="Lawson D."/>
            <person name="Haas B."/>
            <person name="Kodira C."/>
            <person name="Tu Z.J."/>
            <person name="Loftus B."/>
            <person name="Xi Z."/>
            <person name="Megy K."/>
            <person name="Grabherr M."/>
            <person name="Ren Q."/>
            <person name="Zdobnov E.M."/>
            <person name="Lobo N.F."/>
            <person name="Campbell K.S."/>
            <person name="Brown S.E."/>
            <person name="Bonaldo M.F."/>
            <person name="Zhu J."/>
            <person name="Sinkins S.P."/>
            <person name="Hogenkamp D.G."/>
            <person name="Amedeo P."/>
            <person name="Arensburger P."/>
            <person name="Atkinson P.W."/>
            <person name="Bidwell S."/>
            <person name="Biedler J."/>
            <person name="Birney E."/>
            <person name="Bruggner R.V."/>
            <person name="Costas J."/>
            <person name="Coy M.R."/>
            <person name="Crabtree J."/>
            <person name="Crawford M."/>
            <person name="Debruyn B."/>
            <person name="Decaprio D."/>
            <person name="Eiglmeier K."/>
            <person name="Eisenstadt E."/>
            <person name="El-Dorry H."/>
            <person name="Gelbart W.M."/>
            <person name="Gomes S.L."/>
            <person name="Hammond M."/>
            <person name="Hannick L.I."/>
            <person name="Hogan J.R."/>
            <person name="Holmes M.H."/>
            <person name="Jaffe D."/>
            <person name="Johnston J.S."/>
            <person name="Kennedy R.C."/>
            <person name="Koo H."/>
            <person name="Kravitz S."/>
            <person name="Kriventseva E.V."/>
            <person name="Kulp D."/>
            <person name="Labutti K."/>
            <person name="Lee E."/>
            <person name="Li S."/>
            <person name="Lovin D.D."/>
            <person name="Mao C."/>
            <person name="Mauceli E."/>
            <person name="Menck C.F."/>
            <person name="Miller J.R."/>
            <person name="Montgomery P."/>
            <person name="Mori A."/>
            <person name="Nascimento A.L."/>
            <person name="Naveira H.F."/>
            <person name="Nusbaum C."/>
            <person name="O'leary S."/>
            <person name="Orvis J."/>
            <person name="Pertea M."/>
            <person name="Quesneville H."/>
            <person name="Reidenbach K.R."/>
            <person name="Rogers Y.H."/>
            <person name="Roth C.W."/>
            <person name="Schneider J.R."/>
            <person name="Schatz M."/>
            <person name="Shumway M."/>
            <person name="Stanke M."/>
            <person name="Stinson E.O."/>
            <person name="Tubio J.M."/>
            <person name="Vanzee J.P."/>
            <person name="Verjovski-Almeida S."/>
            <person name="Werner D."/>
            <person name="White O."/>
            <person name="Wyder S."/>
            <person name="Zeng Q."/>
            <person name="Zhao Q."/>
            <person name="Zhao Y."/>
            <person name="Hill C.A."/>
            <person name="Raikhel A.S."/>
            <person name="Soares M.B."/>
            <person name="Knudson D.L."/>
            <person name="Lee N.H."/>
            <person name="Galagan J."/>
            <person name="Salzberg S.L."/>
            <person name="Paulsen I.T."/>
            <person name="Dimopoulos G."/>
            <person name="Collins F.H."/>
            <person name="Birren B."/>
            <person name="Fraser-Liggett C.M."/>
            <person name="Severson D.W."/>
        </authorList>
    </citation>
    <scope>NUCLEOTIDE SEQUENCE [LARGE SCALE GENOMIC DNA]</scope>
    <source>
        <strain evidence="13">Liverpool</strain>
    </source>
</reference>
<feature type="compositionally biased region" description="Low complexity" evidence="10">
    <location>
        <begin position="2470"/>
        <end position="2482"/>
    </location>
</feature>
<feature type="region of interest" description="Disordered" evidence="10">
    <location>
        <begin position="2601"/>
        <end position="2620"/>
    </location>
</feature>
<keyword evidence="9" id="KW-0175">Coiled coil</keyword>
<feature type="compositionally biased region" description="Polar residues" evidence="10">
    <location>
        <begin position="2666"/>
        <end position="2678"/>
    </location>
</feature>
<feature type="compositionally biased region" description="Acidic residues" evidence="10">
    <location>
        <begin position="1149"/>
        <end position="1160"/>
    </location>
</feature>
<gene>
    <name evidence="13" type="ORF">AaeL_AAEL010502</name>
</gene>
<evidence type="ECO:0000256" key="2">
    <source>
        <dbReference type="ARBA" id="ARBA00007025"/>
    </source>
</evidence>
<dbReference type="PaxDb" id="7159-AAEL010502-PA"/>
<feature type="region of interest" description="Disordered" evidence="10">
    <location>
        <begin position="2710"/>
        <end position="2736"/>
    </location>
</feature>
<feature type="region of interest" description="Disordered" evidence="10">
    <location>
        <begin position="61"/>
        <end position="85"/>
    </location>
</feature>
<dbReference type="SMART" id="SM00487">
    <property type="entry name" value="DEXDc"/>
    <property type="match status" value="1"/>
</dbReference>
<feature type="compositionally biased region" description="Low complexity" evidence="10">
    <location>
        <begin position="2309"/>
        <end position="2341"/>
    </location>
</feature>
<dbReference type="Pfam" id="PF00176">
    <property type="entry name" value="SNF2-rel_dom"/>
    <property type="match status" value="1"/>
</dbReference>
<evidence type="ECO:0000259" key="11">
    <source>
        <dbReference type="PROSITE" id="PS51192"/>
    </source>
</evidence>
<feature type="compositionally biased region" description="Polar residues" evidence="10">
    <location>
        <begin position="2522"/>
        <end position="2561"/>
    </location>
</feature>
<dbReference type="Proteomes" id="UP000682892">
    <property type="component" value="Unassembled WGS sequence"/>
</dbReference>
<dbReference type="OrthoDB" id="9900844at2759"/>
<dbReference type="InterPro" id="IPR044574">
    <property type="entry name" value="ARIP4-like"/>
</dbReference>
<dbReference type="Gene3D" id="3.40.50.10810">
    <property type="entry name" value="Tandem AAA-ATPase domain"/>
    <property type="match status" value="1"/>
</dbReference>
<dbReference type="GO" id="GO:0016887">
    <property type="term" value="F:ATP hydrolysis activity"/>
    <property type="evidence" value="ECO:0007669"/>
    <property type="project" value="InterPro"/>
</dbReference>
<feature type="compositionally biased region" description="Low complexity" evidence="10">
    <location>
        <begin position="2710"/>
        <end position="2735"/>
    </location>
</feature>
<dbReference type="PANTHER" id="PTHR45797">
    <property type="entry name" value="RAD54-LIKE"/>
    <property type="match status" value="1"/>
</dbReference>
<feature type="compositionally biased region" description="Polar residues" evidence="10">
    <location>
        <begin position="2361"/>
        <end position="2370"/>
    </location>
</feature>
<feature type="compositionally biased region" description="Acidic residues" evidence="10">
    <location>
        <begin position="939"/>
        <end position="951"/>
    </location>
</feature>
<feature type="domain" description="Helicase ATP-binding" evidence="11">
    <location>
        <begin position="1409"/>
        <end position="1610"/>
    </location>
</feature>
<feature type="compositionally biased region" description="Low complexity" evidence="10">
    <location>
        <begin position="2562"/>
        <end position="2577"/>
    </location>
</feature>
<keyword evidence="5" id="KW-0347">Helicase</keyword>
<dbReference type="InterPro" id="IPR049730">
    <property type="entry name" value="SNF2/RAD54-like_C"/>
</dbReference>
<keyword evidence="6" id="KW-0067">ATP-binding</keyword>
<feature type="compositionally biased region" description="Basic and acidic residues" evidence="10">
    <location>
        <begin position="908"/>
        <end position="927"/>
    </location>
</feature>
<feature type="region of interest" description="Disordered" evidence="10">
    <location>
        <begin position="2666"/>
        <end position="2694"/>
    </location>
</feature>
<dbReference type="PROSITE" id="PS51192">
    <property type="entry name" value="HELICASE_ATP_BIND_1"/>
    <property type="match status" value="1"/>
</dbReference>
<keyword evidence="3" id="KW-0547">Nucleotide-binding</keyword>
<reference evidence="13" key="3">
    <citation type="submission" date="2012-09" db="EMBL/GenBank/DDBJ databases">
        <authorList>
            <consortium name="VectorBase"/>
        </authorList>
    </citation>
    <scope>NUCLEOTIDE SEQUENCE</scope>
    <source>
        <strain evidence="13">Liverpool</strain>
    </source>
</reference>
<feature type="compositionally biased region" description="Polar residues" evidence="10">
    <location>
        <begin position="71"/>
        <end position="85"/>
    </location>
</feature>
<feature type="compositionally biased region" description="Basic residues" evidence="10">
    <location>
        <begin position="735"/>
        <end position="744"/>
    </location>
</feature>
<dbReference type="Gene3D" id="3.40.50.300">
    <property type="entry name" value="P-loop containing nucleotide triphosphate hydrolases"/>
    <property type="match status" value="1"/>
</dbReference>
<feature type="region of interest" description="Disordered" evidence="10">
    <location>
        <begin position="2237"/>
        <end position="2268"/>
    </location>
</feature>
<evidence type="ECO:0000256" key="9">
    <source>
        <dbReference type="SAM" id="Coils"/>
    </source>
</evidence>
<evidence type="ECO:0000259" key="12">
    <source>
        <dbReference type="PROSITE" id="PS51194"/>
    </source>
</evidence>
<evidence type="ECO:0000313" key="14">
    <source>
        <dbReference type="Proteomes" id="UP000682892"/>
    </source>
</evidence>